<accession>A0A7S4E3E4</accession>
<dbReference type="GO" id="GO:0005737">
    <property type="term" value="C:cytoplasm"/>
    <property type="evidence" value="ECO:0007669"/>
    <property type="project" value="InterPro"/>
</dbReference>
<keyword evidence="6" id="KW-0012">Acyltransferase</keyword>
<dbReference type="InterPro" id="IPR018357">
    <property type="entry name" value="Hexapep_transf_CS"/>
</dbReference>
<comment type="similarity">
    <text evidence="2">Belongs to the transferase hexapeptide repeat family.</text>
</comment>
<dbReference type="UniPathway" id="UPA00136">
    <property type="reaction ID" value="UER00199"/>
</dbReference>
<comment type="pathway">
    <text evidence="1">Amino-acid biosynthesis; L-cysteine biosynthesis; L-cysteine from L-serine: step 1/2.</text>
</comment>
<evidence type="ECO:0000256" key="1">
    <source>
        <dbReference type="ARBA" id="ARBA00004876"/>
    </source>
</evidence>
<dbReference type="EMBL" id="CAKKNE010000005">
    <property type="protein sequence ID" value="CAH0377638.1"/>
    <property type="molecule type" value="Genomic_DNA"/>
</dbReference>
<dbReference type="PROSITE" id="PS00101">
    <property type="entry name" value="HEXAPEP_TRANSFERASES"/>
    <property type="match status" value="1"/>
</dbReference>
<dbReference type="GO" id="GO:0009001">
    <property type="term" value="F:serine O-acetyltransferase activity"/>
    <property type="evidence" value="ECO:0007669"/>
    <property type="project" value="UniProtKB-EC"/>
</dbReference>
<organism evidence="8">
    <name type="scientific">Pelagomonas calceolata</name>
    <dbReference type="NCBI Taxonomy" id="35677"/>
    <lineage>
        <taxon>Eukaryota</taxon>
        <taxon>Sar</taxon>
        <taxon>Stramenopiles</taxon>
        <taxon>Ochrophyta</taxon>
        <taxon>Pelagophyceae</taxon>
        <taxon>Pelagomonadales</taxon>
        <taxon>Pelagomonadaceae</taxon>
        <taxon>Pelagomonas</taxon>
    </lineage>
</organism>
<keyword evidence="5" id="KW-0808">Transferase</keyword>
<feature type="domain" description="Serine acetyltransferase N-terminal" evidence="7">
    <location>
        <begin position="19"/>
        <end position="119"/>
    </location>
</feature>
<dbReference type="Proteomes" id="UP000789595">
    <property type="component" value="Unassembled WGS sequence"/>
</dbReference>
<reference evidence="9" key="2">
    <citation type="submission" date="2021-11" db="EMBL/GenBank/DDBJ databases">
        <authorList>
            <consortium name="Genoscope - CEA"/>
            <person name="William W."/>
        </authorList>
    </citation>
    <scope>NUCLEOTIDE SEQUENCE</scope>
</reference>
<evidence type="ECO:0000259" key="7">
    <source>
        <dbReference type="SMART" id="SM00971"/>
    </source>
</evidence>
<evidence type="ECO:0000256" key="6">
    <source>
        <dbReference type="ARBA" id="ARBA00023315"/>
    </source>
</evidence>
<dbReference type="SUPFAM" id="SSF51161">
    <property type="entry name" value="Trimeric LpxA-like enzymes"/>
    <property type="match status" value="1"/>
</dbReference>
<evidence type="ECO:0000256" key="3">
    <source>
        <dbReference type="ARBA" id="ARBA00013266"/>
    </source>
</evidence>
<evidence type="ECO:0000313" key="8">
    <source>
        <dbReference type="EMBL" id="CAE0687770.1"/>
    </source>
</evidence>
<reference evidence="8" key="1">
    <citation type="submission" date="2021-01" db="EMBL/GenBank/DDBJ databases">
        <authorList>
            <person name="Corre E."/>
            <person name="Pelletier E."/>
            <person name="Niang G."/>
            <person name="Scheremetjew M."/>
            <person name="Finn R."/>
            <person name="Kale V."/>
            <person name="Holt S."/>
            <person name="Cochrane G."/>
            <person name="Meng A."/>
            <person name="Brown T."/>
            <person name="Cohen L."/>
        </authorList>
    </citation>
    <scope>NUCLEOTIDE SEQUENCE</scope>
    <source>
        <strain evidence="8">CCMP1756</strain>
    </source>
</reference>
<keyword evidence="4" id="KW-0028">Amino-acid biosynthesis</keyword>
<dbReference type="EC" id="2.3.1.30" evidence="3"/>
<evidence type="ECO:0000256" key="5">
    <source>
        <dbReference type="ARBA" id="ARBA00022679"/>
    </source>
</evidence>
<dbReference type="EMBL" id="HBIW01003894">
    <property type="protein sequence ID" value="CAE0687770.1"/>
    <property type="molecule type" value="Transcribed_RNA"/>
</dbReference>
<sequence>MRAVLLHAVAAAALQPNEVWHSIKQQASVAATSPLSALLRPYLNEAIGSHASLAPATAALLTERLGGALDGEKLMLVLEDRLDETLLARDLNAVVEGDPAAPELLTVFLHFKGFLALAAHRAASSLWSSRNEDPGAGQLALLLQGAASAATGVDIHPGATVGSGVFIDHATGVVIGEQAAVGDDCYILHGVTLRATGKTKNGRRHPHVGSGCTLGNGANVLGPITVGDGATIGTGAMVTKDVEAGATVIDTGFMSNKVLAPRGKKS</sequence>
<dbReference type="OrthoDB" id="25818at2759"/>
<protein>
    <recommendedName>
        <fullName evidence="3">serine O-acetyltransferase</fullName>
        <ecNumber evidence="3">2.3.1.30</ecNumber>
    </recommendedName>
</protein>
<dbReference type="Gene3D" id="1.10.3130.10">
    <property type="entry name" value="serine acetyltransferase, domain 1"/>
    <property type="match status" value="1"/>
</dbReference>
<dbReference type="GO" id="GO:0006535">
    <property type="term" value="P:cysteine biosynthetic process from serine"/>
    <property type="evidence" value="ECO:0007669"/>
    <property type="project" value="InterPro"/>
</dbReference>
<evidence type="ECO:0000313" key="9">
    <source>
        <dbReference type="EMBL" id="CAH0377638.1"/>
    </source>
</evidence>
<proteinExistence type="inferred from homology"/>
<evidence type="ECO:0000256" key="4">
    <source>
        <dbReference type="ARBA" id="ARBA00022605"/>
    </source>
</evidence>
<dbReference type="InterPro" id="IPR001451">
    <property type="entry name" value="Hexapep"/>
</dbReference>
<evidence type="ECO:0000313" key="10">
    <source>
        <dbReference type="Proteomes" id="UP000789595"/>
    </source>
</evidence>
<dbReference type="InterPro" id="IPR011004">
    <property type="entry name" value="Trimer_LpxA-like_sf"/>
</dbReference>
<dbReference type="PANTHER" id="PTHR42811">
    <property type="entry name" value="SERINE ACETYLTRANSFERASE"/>
    <property type="match status" value="1"/>
</dbReference>
<dbReference type="Pfam" id="PF00132">
    <property type="entry name" value="Hexapep"/>
    <property type="match status" value="1"/>
</dbReference>
<dbReference type="InterPro" id="IPR042122">
    <property type="entry name" value="Ser_AcTrfase_N_sf"/>
</dbReference>
<dbReference type="InterPro" id="IPR010493">
    <property type="entry name" value="Ser_AcTrfase_N"/>
</dbReference>
<keyword evidence="10" id="KW-1185">Reference proteome</keyword>
<dbReference type="SMART" id="SM00971">
    <property type="entry name" value="SATase_N"/>
    <property type="match status" value="1"/>
</dbReference>
<dbReference type="Gene3D" id="2.160.10.10">
    <property type="entry name" value="Hexapeptide repeat proteins"/>
    <property type="match status" value="1"/>
</dbReference>
<dbReference type="Pfam" id="PF06426">
    <property type="entry name" value="SATase_N"/>
    <property type="match status" value="1"/>
</dbReference>
<name>A0A7S4E3E4_9STRA</name>
<dbReference type="InterPro" id="IPR045304">
    <property type="entry name" value="LbH_SAT"/>
</dbReference>
<dbReference type="CDD" id="cd03354">
    <property type="entry name" value="LbH_SAT"/>
    <property type="match status" value="1"/>
</dbReference>
<dbReference type="AlphaFoldDB" id="A0A7S4E3E4"/>
<gene>
    <name evidence="8" type="ORF">PCAL00307_LOCUS3204</name>
    <name evidence="9" type="ORF">PECAL_5P21760</name>
</gene>
<evidence type="ECO:0000256" key="2">
    <source>
        <dbReference type="ARBA" id="ARBA00007274"/>
    </source>
</evidence>